<dbReference type="Pfam" id="PF14031">
    <property type="entry name" value="D-ser_dehydrat"/>
    <property type="match status" value="1"/>
</dbReference>
<dbReference type="InterPro" id="IPR001608">
    <property type="entry name" value="Ala_racemase_N"/>
</dbReference>
<sequence>MRVSISRTLSKMAHSIASGAKPCKVGDKIQDIYTPALVVDLDGLYKNLELMKTSMQKFGRVNLRPHGKAHKCPEIAKLQVAHGAVGICCQTLTEAESMVAGGIKNILVSNQVIGLPKLLRLAALARDADISVCVDDEDNLRTVSQAAENCDVKLGVVVEVNVGQDRCGVEPGKAAVSLAQVAQKLSGVEFRGIQCYNGLNQHIREAGDRKNAVALVVTKTEDTLKHFKAGGIECPLVTGGGTGTYTYEAASSIFNEVQPGSYVFMDADYGRDHGSPVHDYLHTLFVLSTVQSVTSGKRVVVDAGMKAVSLDSGEPLVKSCPDVTYTCGGDEHGILHPPGNWKIEKEVDTVWPLGDRRGVAGGRLGVARAGTLRPHRQPLRLAGRCPWRQRRSRVANHGTRTWHLKFSESASDRSVKYDK</sequence>
<evidence type="ECO:0000256" key="1">
    <source>
        <dbReference type="ARBA" id="ARBA00005323"/>
    </source>
</evidence>
<comment type="similarity">
    <text evidence="1">Belongs to the DSD1 family.</text>
</comment>
<dbReference type="SUPFAM" id="SSF51419">
    <property type="entry name" value="PLP-binding barrel"/>
    <property type="match status" value="1"/>
</dbReference>
<name>A0ABM1EYR2_PRICU</name>
<dbReference type="Pfam" id="PF01168">
    <property type="entry name" value="Ala_racemase_N"/>
    <property type="match status" value="1"/>
</dbReference>
<accession>A0ABM1EYR2</accession>
<dbReference type="PANTHER" id="PTHR28004">
    <property type="entry name" value="ZGC:162816-RELATED"/>
    <property type="match status" value="1"/>
</dbReference>
<reference evidence="5" key="1">
    <citation type="submission" date="2025-08" db="UniProtKB">
        <authorList>
            <consortium name="RefSeq"/>
        </authorList>
    </citation>
    <scope>IDENTIFICATION</scope>
</reference>
<dbReference type="InterPro" id="IPR026956">
    <property type="entry name" value="D-ser_dehydrat-like_dom"/>
</dbReference>
<evidence type="ECO:0000313" key="5">
    <source>
        <dbReference type="RefSeq" id="XP_014677333.1"/>
    </source>
</evidence>
<dbReference type="SMART" id="SM01119">
    <property type="entry name" value="D-ser_dehydrat"/>
    <property type="match status" value="1"/>
</dbReference>
<organism evidence="4 5">
    <name type="scientific">Priapulus caudatus</name>
    <name type="common">Priapulid worm</name>
    <dbReference type="NCBI Taxonomy" id="37621"/>
    <lineage>
        <taxon>Eukaryota</taxon>
        <taxon>Metazoa</taxon>
        <taxon>Ecdysozoa</taxon>
        <taxon>Scalidophora</taxon>
        <taxon>Priapulida</taxon>
        <taxon>Priapulimorpha</taxon>
        <taxon>Priapulimorphida</taxon>
        <taxon>Priapulidae</taxon>
        <taxon>Priapulus</taxon>
    </lineage>
</organism>
<dbReference type="RefSeq" id="XP_014677333.1">
    <property type="nucleotide sequence ID" value="XM_014821847.1"/>
</dbReference>
<proteinExistence type="inferred from homology"/>
<protein>
    <submittedName>
        <fullName evidence="5">D-threonine aldolase-like isoform X1</fullName>
    </submittedName>
</protein>
<dbReference type="Gene3D" id="3.20.20.10">
    <property type="entry name" value="Alanine racemase"/>
    <property type="match status" value="1"/>
</dbReference>
<dbReference type="Gene3D" id="2.40.37.20">
    <property type="entry name" value="D-serine dehydratase-like domain"/>
    <property type="match status" value="1"/>
</dbReference>
<evidence type="ECO:0000259" key="3">
    <source>
        <dbReference type="SMART" id="SM01119"/>
    </source>
</evidence>
<dbReference type="GeneID" id="106817186"/>
<evidence type="ECO:0000313" key="4">
    <source>
        <dbReference type="Proteomes" id="UP000695022"/>
    </source>
</evidence>
<evidence type="ECO:0000256" key="2">
    <source>
        <dbReference type="ARBA" id="ARBA00023239"/>
    </source>
</evidence>
<keyword evidence="4" id="KW-1185">Reference proteome</keyword>
<keyword evidence="2" id="KW-0456">Lyase</keyword>
<dbReference type="Proteomes" id="UP000695022">
    <property type="component" value="Unplaced"/>
</dbReference>
<dbReference type="CDD" id="cd06819">
    <property type="entry name" value="PLPDE_III_LS_D-TA"/>
    <property type="match status" value="1"/>
</dbReference>
<feature type="domain" description="D-serine dehydratase-like" evidence="3">
    <location>
        <begin position="283"/>
        <end position="360"/>
    </location>
</feature>
<dbReference type="InterPro" id="IPR029066">
    <property type="entry name" value="PLP-binding_barrel"/>
</dbReference>
<dbReference type="InterPro" id="IPR042208">
    <property type="entry name" value="D-ser_dehydrat-like_sf"/>
</dbReference>
<dbReference type="InterPro" id="IPR051466">
    <property type="entry name" value="D-amino_acid_metab_enzyme"/>
</dbReference>
<dbReference type="PANTHER" id="PTHR28004:SF2">
    <property type="entry name" value="D-SERINE DEHYDRATASE"/>
    <property type="match status" value="1"/>
</dbReference>
<gene>
    <name evidence="5" type="primary">LOC106817186</name>
</gene>